<dbReference type="PANTHER" id="PTHR10775">
    <property type="entry name" value="OS08G0208400 PROTEIN"/>
    <property type="match status" value="1"/>
</dbReference>
<dbReference type="GeneID" id="110748902"/>
<organism evidence="2 3">
    <name type="scientific">Prunus avium</name>
    <name type="common">Cherry</name>
    <name type="synonym">Cerasus avium</name>
    <dbReference type="NCBI Taxonomy" id="42229"/>
    <lineage>
        <taxon>Eukaryota</taxon>
        <taxon>Viridiplantae</taxon>
        <taxon>Streptophyta</taxon>
        <taxon>Embryophyta</taxon>
        <taxon>Tracheophyta</taxon>
        <taxon>Spermatophyta</taxon>
        <taxon>Magnoliopsida</taxon>
        <taxon>eudicotyledons</taxon>
        <taxon>Gunneridae</taxon>
        <taxon>Pentapetalae</taxon>
        <taxon>rosids</taxon>
        <taxon>fabids</taxon>
        <taxon>Rosales</taxon>
        <taxon>Rosaceae</taxon>
        <taxon>Amygdaloideae</taxon>
        <taxon>Amygdaleae</taxon>
        <taxon>Prunus</taxon>
    </lineage>
</organism>
<dbReference type="InterPro" id="IPR004242">
    <property type="entry name" value="Transposase_21"/>
</dbReference>
<dbReference type="KEGG" id="pavi:110748902"/>
<name>A0A6P5RNN7_PRUAV</name>
<dbReference type="PANTHER" id="PTHR10775:SF188">
    <property type="entry name" value="TRANSPOSASE-ASSOCIATED DOMAIN-CONTAINING PROTEIN"/>
    <property type="match status" value="1"/>
</dbReference>
<reference evidence="3" key="1">
    <citation type="submission" date="2025-08" db="UniProtKB">
        <authorList>
            <consortium name="RefSeq"/>
        </authorList>
    </citation>
    <scope>IDENTIFICATION</scope>
</reference>
<evidence type="ECO:0000313" key="2">
    <source>
        <dbReference type="Proteomes" id="UP000515124"/>
    </source>
</evidence>
<feature type="domain" description="Transposase-associated" evidence="1">
    <location>
        <begin position="3"/>
        <end position="76"/>
    </location>
</feature>
<dbReference type="RefSeq" id="XP_021804569.1">
    <property type="nucleotide sequence ID" value="XM_021948877.1"/>
</dbReference>
<dbReference type="Proteomes" id="UP000515124">
    <property type="component" value="Unplaced"/>
</dbReference>
<keyword evidence="2" id="KW-1185">Reference proteome</keyword>
<dbReference type="InterPro" id="IPR029480">
    <property type="entry name" value="Transpos_assoc"/>
</dbReference>
<evidence type="ECO:0000313" key="3">
    <source>
        <dbReference type="RefSeq" id="XP_021804569.1"/>
    </source>
</evidence>
<sequence>MNRDWVHNKNRLSNQYKAGIESFMEVASHHMNEKNETPCPCMKCQNMNRHSLPIVKAHLWRYGMSVVYHTWIYHGEQFGIQRQDSPPTTTQEAPRLDDYTFNILNDAFPRDIDIDEDLVEEDDMLGGTEDVGDDMTNMHWVETDKYEKLVAEAERELFPGCNASVLTAMVQFMHAKVLNHWSNKSFDTMLEILSDISPKPHNIPPSFYAANKMLKDLGLGHEKIDACVYDCALFYKEHEGKDKCPVCDEPRYKPSTSKKKSKVPQKVLRYIPLKPRLQRLFMSNHTAGHMRWHKDKKVDEEGIMRHPADSIAWKEFDKMYPQFAEDPRNIRLGLATDGFNPFGNMSTSYSMWPVMVVPYNLPPWMCMKEQYSILSLLIPGPKAPGKELDVYLRPLIDELKELWEQGVQTYDKLSNTIFNMRAAVIWTINDFPAYGNLSCWSTKGYKACPVCLEDTTSAKLRNKICYMGHRRYFKKNHPWRKDCQNFDGSIEMRDPPREFSGEDILLQLNQLMQRKVCKHPDNLDGKRKRTPMELNWTNKSIFFELEYWSKLKIRHNLDVIHIEKNRCDNIVGTLLNIEGKTKDTPNARLDLKDMNIRTNLHLDKDENGKILLISSF</sequence>
<proteinExistence type="predicted"/>
<dbReference type="Gramene" id="Pav_sc0000017.1_g1140.1.br:mrna">
    <property type="protein sequence ID" value="Pav_sc0000017.1_g1140.1.br:CDS:1"/>
    <property type="gene ID" value="Pav_sc0000017.1_g1140.1.br"/>
</dbReference>
<dbReference type="Pfam" id="PF13963">
    <property type="entry name" value="Transpos_assoc"/>
    <property type="match status" value="1"/>
</dbReference>
<protein>
    <submittedName>
        <fullName evidence="3">Uncharacterized protein LOC110748902</fullName>
    </submittedName>
</protein>
<gene>
    <name evidence="3" type="primary">LOC110748902</name>
</gene>
<dbReference type="Pfam" id="PF02992">
    <property type="entry name" value="Transposase_21"/>
    <property type="match status" value="1"/>
</dbReference>
<dbReference type="AlphaFoldDB" id="A0A6P5RNN7"/>
<accession>A0A6P5RNN7</accession>
<evidence type="ECO:0000259" key="1">
    <source>
        <dbReference type="Pfam" id="PF13963"/>
    </source>
</evidence>